<keyword evidence="3" id="KW-1185">Reference proteome</keyword>
<reference evidence="2 3" key="1">
    <citation type="submission" date="2019-01" db="EMBL/GenBank/DDBJ databases">
        <title>Sequencing of cultivated peanut Arachis hypogaea provides insights into genome evolution and oil improvement.</title>
        <authorList>
            <person name="Chen X."/>
        </authorList>
    </citation>
    <scope>NUCLEOTIDE SEQUENCE [LARGE SCALE GENOMIC DNA]</scope>
    <source>
        <strain evidence="3">cv. Fuhuasheng</strain>
        <strain evidence="2">GDAAS-fuhuasheng2018</strain>
        <tissue evidence="2">Leaves</tissue>
    </source>
</reference>
<protein>
    <recommendedName>
        <fullName evidence="4">BZIP domain-containing protein</fullName>
    </recommendedName>
</protein>
<dbReference type="AlphaFoldDB" id="A0A445ASK9"/>
<dbReference type="Gramene" id="arahy.Tifrunner.gnm2.ann2.Ah11g211800.1">
    <property type="protein sequence ID" value="arahy.Tifrunner.gnm2.ann2.Ah11g211800.1-CDS"/>
    <property type="gene ID" value="arahy.Tifrunner.gnm2.ann2.Ah11g211800"/>
</dbReference>
<dbReference type="EMBL" id="SDMP01000011">
    <property type="protein sequence ID" value="RYR29427.1"/>
    <property type="molecule type" value="Genomic_DNA"/>
</dbReference>
<evidence type="ECO:0008006" key="4">
    <source>
        <dbReference type="Google" id="ProtNLM"/>
    </source>
</evidence>
<dbReference type="OrthoDB" id="1436770at2759"/>
<name>A0A445ASK9_ARAHY</name>
<feature type="region of interest" description="Disordered" evidence="1">
    <location>
        <begin position="1"/>
        <end position="37"/>
    </location>
</feature>
<gene>
    <name evidence="2" type="ORF">Ahy_B01g053802</name>
</gene>
<evidence type="ECO:0000313" key="2">
    <source>
        <dbReference type="EMBL" id="RYR29428.1"/>
    </source>
</evidence>
<comment type="caution">
    <text evidence="2">The sequence shown here is derived from an EMBL/GenBank/DDBJ whole genome shotgun (WGS) entry which is preliminary data.</text>
</comment>
<organism evidence="2 3">
    <name type="scientific">Arachis hypogaea</name>
    <name type="common">Peanut</name>
    <dbReference type="NCBI Taxonomy" id="3818"/>
    <lineage>
        <taxon>Eukaryota</taxon>
        <taxon>Viridiplantae</taxon>
        <taxon>Streptophyta</taxon>
        <taxon>Embryophyta</taxon>
        <taxon>Tracheophyta</taxon>
        <taxon>Spermatophyta</taxon>
        <taxon>Magnoliopsida</taxon>
        <taxon>eudicotyledons</taxon>
        <taxon>Gunneridae</taxon>
        <taxon>Pentapetalae</taxon>
        <taxon>rosids</taxon>
        <taxon>fabids</taxon>
        <taxon>Fabales</taxon>
        <taxon>Fabaceae</taxon>
        <taxon>Papilionoideae</taxon>
        <taxon>50 kb inversion clade</taxon>
        <taxon>dalbergioids sensu lato</taxon>
        <taxon>Dalbergieae</taxon>
        <taxon>Pterocarpus clade</taxon>
        <taxon>Arachis</taxon>
    </lineage>
</organism>
<evidence type="ECO:0000256" key="1">
    <source>
        <dbReference type="SAM" id="MobiDB-lite"/>
    </source>
</evidence>
<proteinExistence type="predicted"/>
<dbReference type="EMBL" id="SDMP01000011">
    <property type="protein sequence ID" value="RYR29428.1"/>
    <property type="molecule type" value="Genomic_DNA"/>
</dbReference>
<accession>A0A445ASK9</accession>
<sequence length="74" mass="8824">MAKGKRRAVEEPVDKASLQKQRRMIKNRESAARSMNANRLKRKRLKEKKEVLDENEWWDKIGKMKMLGKKKPCL</sequence>
<dbReference type="SMR" id="A0A445ASK9"/>
<evidence type="ECO:0000313" key="3">
    <source>
        <dbReference type="Proteomes" id="UP000289738"/>
    </source>
</evidence>
<dbReference type="Proteomes" id="UP000289738">
    <property type="component" value="Chromosome B01"/>
</dbReference>